<accession>A0ACC0UXU6</accession>
<dbReference type="Proteomes" id="UP001163324">
    <property type="component" value="Chromosome 6"/>
</dbReference>
<dbReference type="EMBL" id="CM047945">
    <property type="protein sequence ID" value="KAI9898348.1"/>
    <property type="molecule type" value="Genomic_DNA"/>
</dbReference>
<sequence>MNGACIPTAGQSAVENKDANMNDSTQLLRPTRLRAGTSPTRYTRLSDDILSHLTPASAVDTLATATGPLRKCLDGASSAEGDFVMRAAMASRRIWQWLEELSDWSWPNEGGSAGFEPPNGKRKRLSIQVTSPNGQDVAYMGSLRKVDVERYQTRIGEIYAEMEELDVDDIKSHVMSNHIMPLSRPTTPMSDARSMLSTTSAYNRMEDLTAVITAIVVQTLPNLAKLSQLLNLWSIRIAVLYRVPPFLLEIEDSEIALKSGWNTISQAFKPADNGDASPGTTLSRNDFSIMKTIVAKKVSKPGRSLDFMLDRLEGLQDTLPDDWLDRMEAVETNFADWVVTCERKIEEAEWAELARTKRPLQPPPPLEEGRRLPVVDEIPATPSPASSRRSETPSEPGISRKVSGELHLSLDGIMDKGKAASGTEDFSGPTTPDAELDELELPPLRNTPRHGSFDTQLSTMHEVSSDFGESDLPEISISPGVAAAKIHESEYVGPSPPSSPPSPTQRSRRPVALLDDPMYGASVDEESRRPRTPLEGSFSEYFDDSFSMSEMAAPRIRRGSSGDQRLQQQIESIIQNIPAQIKLANEPPTRPNVNLNPPDLKLPRLNKKTSIDRFRRSASGLSSRGVTPSFTLSPVKTTRPKPQRTQQEIKVYHLSRSTGEAPIKLFIRCVGENGERVMVRVGGGWADLSEYLKEYASHHGRRTAATESQNPKVEVREDSQTANRSENLSSPPSTPGSKLDTSPITPLNVRKTRRSVGNSDAPRALPATPLGKMLGDDSVPSSSERFGRSRSNSHLTWVDEDSSFLGLAGPTGKKAELSEENKAWVESVKEKVRLASGELKSLNGDDSNRNKFGELGKVGGTKRLFPRASSRASLGTGADGAGLRAESRASRTEGRASRTEGRGSRTEARASFSRATGNNSRPESRASNSKVAGRASPKAEGGSSRSGGRSSRTESHSFGTDARLLRASVDIDGSP</sequence>
<reference evidence="1" key="1">
    <citation type="submission" date="2022-10" db="EMBL/GenBank/DDBJ databases">
        <title>Complete Genome of Trichothecium roseum strain YXFP-22015, a Plant Pathogen Isolated from Citrus.</title>
        <authorList>
            <person name="Wang Y."/>
            <person name="Zhu L."/>
        </authorList>
    </citation>
    <scope>NUCLEOTIDE SEQUENCE</scope>
    <source>
        <strain evidence="1">YXFP-22015</strain>
    </source>
</reference>
<organism evidence="1 2">
    <name type="scientific">Trichothecium roseum</name>
    <dbReference type="NCBI Taxonomy" id="47278"/>
    <lineage>
        <taxon>Eukaryota</taxon>
        <taxon>Fungi</taxon>
        <taxon>Dikarya</taxon>
        <taxon>Ascomycota</taxon>
        <taxon>Pezizomycotina</taxon>
        <taxon>Sordariomycetes</taxon>
        <taxon>Hypocreomycetidae</taxon>
        <taxon>Hypocreales</taxon>
        <taxon>Hypocreales incertae sedis</taxon>
        <taxon>Trichothecium</taxon>
    </lineage>
</organism>
<evidence type="ECO:0000313" key="1">
    <source>
        <dbReference type="EMBL" id="KAI9898348.1"/>
    </source>
</evidence>
<keyword evidence="2" id="KW-1185">Reference proteome</keyword>
<comment type="caution">
    <text evidence="1">The sequence shown here is derived from an EMBL/GenBank/DDBJ whole genome shotgun (WGS) entry which is preliminary data.</text>
</comment>
<protein>
    <submittedName>
        <fullName evidence="1">Uncharacterized protein</fullName>
    </submittedName>
</protein>
<name>A0ACC0UXU6_9HYPO</name>
<gene>
    <name evidence="1" type="ORF">N3K66_006708</name>
</gene>
<evidence type="ECO:0000313" key="2">
    <source>
        <dbReference type="Proteomes" id="UP001163324"/>
    </source>
</evidence>
<proteinExistence type="predicted"/>